<evidence type="ECO:0000313" key="2">
    <source>
        <dbReference type="Proteomes" id="UP000887458"/>
    </source>
</evidence>
<dbReference type="EMBL" id="NJHN03000024">
    <property type="protein sequence ID" value="KAH9424913.1"/>
    <property type="molecule type" value="Genomic_DNA"/>
</dbReference>
<dbReference type="Proteomes" id="UP000887458">
    <property type="component" value="Unassembled WGS sequence"/>
</dbReference>
<sequence>MLRMIDQVNAPIKICTKKFLVPIVAGR</sequence>
<keyword evidence="2" id="KW-1185">Reference proteome</keyword>
<accession>A0ABQ8JQM3</accession>
<reference evidence="1 2" key="1">
    <citation type="journal article" date="2018" name="J. Allergy Clin. Immunol.">
        <title>High-quality assembly of Dermatophagoides pteronyssinus genome and transcriptome reveals a wide range of novel allergens.</title>
        <authorList>
            <person name="Liu X.Y."/>
            <person name="Yang K.Y."/>
            <person name="Wang M.Q."/>
            <person name="Kwok J.S."/>
            <person name="Zeng X."/>
            <person name="Yang Z."/>
            <person name="Xiao X.J."/>
            <person name="Lau C.P."/>
            <person name="Li Y."/>
            <person name="Huang Z.M."/>
            <person name="Ba J.G."/>
            <person name="Yim A.K."/>
            <person name="Ouyang C.Y."/>
            <person name="Ngai S.M."/>
            <person name="Chan T.F."/>
            <person name="Leung E.L."/>
            <person name="Liu L."/>
            <person name="Liu Z.G."/>
            <person name="Tsui S.K."/>
        </authorList>
    </citation>
    <scope>NUCLEOTIDE SEQUENCE [LARGE SCALE GENOMIC DNA]</scope>
    <source>
        <strain evidence="1">Derp</strain>
    </source>
</reference>
<name>A0ABQ8JQM3_DERPT</name>
<evidence type="ECO:0000313" key="1">
    <source>
        <dbReference type="EMBL" id="KAH9424913.1"/>
    </source>
</evidence>
<proteinExistence type="predicted"/>
<comment type="caution">
    <text evidence="1">The sequence shown here is derived from an EMBL/GenBank/DDBJ whole genome shotgun (WGS) entry which is preliminary data.</text>
</comment>
<gene>
    <name evidence="1" type="ORF">DERP_009135</name>
</gene>
<reference evidence="1 2" key="2">
    <citation type="journal article" date="2022" name="Mol. Biol. Evol.">
        <title>Comparative Genomics Reveals Insights into the Divergent Evolution of Astigmatic Mites and Household Pest Adaptations.</title>
        <authorList>
            <person name="Xiong Q."/>
            <person name="Wan A.T."/>
            <person name="Liu X."/>
            <person name="Fung C.S."/>
            <person name="Xiao X."/>
            <person name="Malainual N."/>
            <person name="Hou J."/>
            <person name="Wang L."/>
            <person name="Wang M."/>
            <person name="Yang K.Y."/>
            <person name="Cui Y."/>
            <person name="Leung E.L."/>
            <person name="Nong W."/>
            <person name="Shin S.K."/>
            <person name="Au S.W."/>
            <person name="Jeong K.Y."/>
            <person name="Chew F.T."/>
            <person name="Hui J.H."/>
            <person name="Leung T.F."/>
            <person name="Tungtrongchitr A."/>
            <person name="Zhong N."/>
            <person name="Liu Z."/>
            <person name="Tsui S.K."/>
        </authorList>
    </citation>
    <scope>NUCLEOTIDE SEQUENCE [LARGE SCALE GENOMIC DNA]</scope>
    <source>
        <strain evidence="1">Derp</strain>
    </source>
</reference>
<protein>
    <submittedName>
        <fullName evidence="1">Uncharacterized protein</fullName>
    </submittedName>
</protein>
<organism evidence="1 2">
    <name type="scientific">Dermatophagoides pteronyssinus</name>
    <name type="common">European house dust mite</name>
    <dbReference type="NCBI Taxonomy" id="6956"/>
    <lineage>
        <taxon>Eukaryota</taxon>
        <taxon>Metazoa</taxon>
        <taxon>Ecdysozoa</taxon>
        <taxon>Arthropoda</taxon>
        <taxon>Chelicerata</taxon>
        <taxon>Arachnida</taxon>
        <taxon>Acari</taxon>
        <taxon>Acariformes</taxon>
        <taxon>Sarcoptiformes</taxon>
        <taxon>Astigmata</taxon>
        <taxon>Psoroptidia</taxon>
        <taxon>Analgoidea</taxon>
        <taxon>Pyroglyphidae</taxon>
        <taxon>Dermatophagoidinae</taxon>
        <taxon>Dermatophagoides</taxon>
    </lineage>
</organism>